<dbReference type="STRING" id="7260.B4NNI1"/>
<evidence type="ECO:0000256" key="1">
    <source>
        <dbReference type="SAM" id="MobiDB-lite"/>
    </source>
</evidence>
<dbReference type="HOGENOM" id="CLU_654310_0_0_1"/>
<evidence type="ECO:0000256" key="2">
    <source>
        <dbReference type="SAM" id="SignalP"/>
    </source>
</evidence>
<dbReference type="AlphaFoldDB" id="B4NNI1"/>
<feature type="compositionally biased region" description="Low complexity" evidence="1">
    <location>
        <begin position="98"/>
        <end position="139"/>
    </location>
</feature>
<keyword evidence="2" id="KW-0732">Signal</keyword>
<organism evidence="3 4">
    <name type="scientific">Drosophila willistoni</name>
    <name type="common">Fruit fly</name>
    <dbReference type="NCBI Taxonomy" id="7260"/>
    <lineage>
        <taxon>Eukaryota</taxon>
        <taxon>Metazoa</taxon>
        <taxon>Ecdysozoa</taxon>
        <taxon>Arthropoda</taxon>
        <taxon>Hexapoda</taxon>
        <taxon>Insecta</taxon>
        <taxon>Pterygota</taxon>
        <taxon>Neoptera</taxon>
        <taxon>Endopterygota</taxon>
        <taxon>Diptera</taxon>
        <taxon>Brachycera</taxon>
        <taxon>Muscomorpha</taxon>
        <taxon>Ephydroidea</taxon>
        <taxon>Drosophilidae</taxon>
        <taxon>Drosophila</taxon>
        <taxon>Sophophora</taxon>
    </lineage>
</organism>
<dbReference type="OrthoDB" id="7873204at2759"/>
<dbReference type="EMBL" id="CH964282">
    <property type="protein sequence ID" value="EDW85920.2"/>
    <property type="molecule type" value="Genomic_DNA"/>
</dbReference>
<protein>
    <submittedName>
        <fullName evidence="3">Uncharacterized protein</fullName>
    </submittedName>
</protein>
<dbReference type="Proteomes" id="UP000007798">
    <property type="component" value="Unassembled WGS sequence"/>
</dbReference>
<accession>B4NNI1</accession>
<reference evidence="3 4" key="1">
    <citation type="journal article" date="2007" name="Nature">
        <title>Evolution of genes and genomes on the Drosophila phylogeny.</title>
        <authorList>
            <consortium name="Drosophila 12 Genomes Consortium"/>
            <person name="Clark A.G."/>
            <person name="Eisen M.B."/>
            <person name="Smith D.R."/>
            <person name="Bergman C.M."/>
            <person name="Oliver B."/>
            <person name="Markow T.A."/>
            <person name="Kaufman T.C."/>
            <person name="Kellis M."/>
            <person name="Gelbart W."/>
            <person name="Iyer V.N."/>
            <person name="Pollard D.A."/>
            <person name="Sackton T.B."/>
            <person name="Larracuente A.M."/>
            <person name="Singh N.D."/>
            <person name="Abad J.P."/>
            <person name="Abt D.N."/>
            <person name="Adryan B."/>
            <person name="Aguade M."/>
            <person name="Akashi H."/>
            <person name="Anderson W.W."/>
            <person name="Aquadro C.F."/>
            <person name="Ardell D.H."/>
            <person name="Arguello R."/>
            <person name="Artieri C.G."/>
            <person name="Barbash D.A."/>
            <person name="Barker D."/>
            <person name="Barsanti P."/>
            <person name="Batterham P."/>
            <person name="Batzoglou S."/>
            <person name="Begun D."/>
            <person name="Bhutkar A."/>
            <person name="Blanco E."/>
            <person name="Bosak S.A."/>
            <person name="Bradley R.K."/>
            <person name="Brand A.D."/>
            <person name="Brent M.R."/>
            <person name="Brooks A.N."/>
            <person name="Brown R.H."/>
            <person name="Butlin R.K."/>
            <person name="Caggese C."/>
            <person name="Calvi B.R."/>
            <person name="Bernardo de Carvalho A."/>
            <person name="Caspi A."/>
            <person name="Castrezana S."/>
            <person name="Celniker S.E."/>
            <person name="Chang J.L."/>
            <person name="Chapple C."/>
            <person name="Chatterji S."/>
            <person name="Chinwalla A."/>
            <person name="Civetta A."/>
            <person name="Clifton S.W."/>
            <person name="Comeron J.M."/>
            <person name="Costello J.C."/>
            <person name="Coyne J.A."/>
            <person name="Daub J."/>
            <person name="David R.G."/>
            <person name="Delcher A.L."/>
            <person name="Delehaunty K."/>
            <person name="Do C.B."/>
            <person name="Ebling H."/>
            <person name="Edwards K."/>
            <person name="Eickbush T."/>
            <person name="Evans J.D."/>
            <person name="Filipski A."/>
            <person name="Findeiss S."/>
            <person name="Freyhult E."/>
            <person name="Fulton L."/>
            <person name="Fulton R."/>
            <person name="Garcia A.C."/>
            <person name="Gardiner A."/>
            <person name="Garfield D.A."/>
            <person name="Garvin B.E."/>
            <person name="Gibson G."/>
            <person name="Gilbert D."/>
            <person name="Gnerre S."/>
            <person name="Godfrey J."/>
            <person name="Good R."/>
            <person name="Gotea V."/>
            <person name="Gravely B."/>
            <person name="Greenberg A.J."/>
            <person name="Griffiths-Jones S."/>
            <person name="Gross S."/>
            <person name="Guigo R."/>
            <person name="Gustafson E.A."/>
            <person name="Haerty W."/>
            <person name="Hahn M.W."/>
            <person name="Halligan D.L."/>
            <person name="Halpern A.L."/>
            <person name="Halter G.M."/>
            <person name="Han M.V."/>
            <person name="Heger A."/>
            <person name="Hillier L."/>
            <person name="Hinrichs A.S."/>
            <person name="Holmes I."/>
            <person name="Hoskins R.A."/>
            <person name="Hubisz M.J."/>
            <person name="Hultmark D."/>
            <person name="Huntley M.A."/>
            <person name="Jaffe D.B."/>
            <person name="Jagadeeshan S."/>
            <person name="Jeck W.R."/>
            <person name="Johnson J."/>
            <person name="Jones C.D."/>
            <person name="Jordan W.C."/>
            <person name="Karpen G.H."/>
            <person name="Kataoka E."/>
            <person name="Keightley P.D."/>
            <person name="Kheradpour P."/>
            <person name="Kirkness E.F."/>
            <person name="Koerich L.B."/>
            <person name="Kristiansen K."/>
            <person name="Kudrna D."/>
            <person name="Kulathinal R.J."/>
            <person name="Kumar S."/>
            <person name="Kwok R."/>
            <person name="Lander E."/>
            <person name="Langley C.H."/>
            <person name="Lapoint R."/>
            <person name="Lazzaro B.P."/>
            <person name="Lee S.J."/>
            <person name="Levesque L."/>
            <person name="Li R."/>
            <person name="Lin C.F."/>
            <person name="Lin M.F."/>
            <person name="Lindblad-Toh K."/>
            <person name="Llopart A."/>
            <person name="Long M."/>
            <person name="Low L."/>
            <person name="Lozovsky E."/>
            <person name="Lu J."/>
            <person name="Luo M."/>
            <person name="Machado C.A."/>
            <person name="Makalowski W."/>
            <person name="Marzo M."/>
            <person name="Matsuda M."/>
            <person name="Matzkin L."/>
            <person name="McAllister B."/>
            <person name="McBride C.S."/>
            <person name="McKernan B."/>
            <person name="McKernan K."/>
            <person name="Mendez-Lago M."/>
            <person name="Minx P."/>
            <person name="Mollenhauer M.U."/>
            <person name="Montooth K."/>
            <person name="Mount S.M."/>
            <person name="Mu X."/>
            <person name="Myers E."/>
            <person name="Negre B."/>
            <person name="Newfeld S."/>
            <person name="Nielsen R."/>
            <person name="Noor M.A."/>
            <person name="O'Grady P."/>
            <person name="Pachter L."/>
            <person name="Papaceit M."/>
            <person name="Parisi M.J."/>
            <person name="Parisi M."/>
            <person name="Parts L."/>
            <person name="Pedersen J.S."/>
            <person name="Pesole G."/>
            <person name="Phillippy A.M."/>
            <person name="Ponting C.P."/>
            <person name="Pop M."/>
            <person name="Porcelli D."/>
            <person name="Powell J.R."/>
            <person name="Prohaska S."/>
            <person name="Pruitt K."/>
            <person name="Puig M."/>
            <person name="Quesneville H."/>
            <person name="Ram K.R."/>
            <person name="Rand D."/>
            <person name="Rasmussen M.D."/>
            <person name="Reed L.K."/>
            <person name="Reenan R."/>
            <person name="Reily A."/>
            <person name="Remington K.A."/>
            <person name="Rieger T.T."/>
            <person name="Ritchie M.G."/>
            <person name="Robin C."/>
            <person name="Rogers Y.H."/>
            <person name="Rohde C."/>
            <person name="Rozas J."/>
            <person name="Rubenfield M.J."/>
            <person name="Ruiz A."/>
            <person name="Russo S."/>
            <person name="Salzberg S.L."/>
            <person name="Sanchez-Gracia A."/>
            <person name="Saranga D.J."/>
            <person name="Sato H."/>
            <person name="Schaeffer S.W."/>
            <person name="Schatz M.C."/>
            <person name="Schlenke T."/>
            <person name="Schwartz R."/>
            <person name="Segarra C."/>
            <person name="Singh R.S."/>
            <person name="Sirot L."/>
            <person name="Sirota M."/>
            <person name="Sisneros N.B."/>
            <person name="Smith C.D."/>
            <person name="Smith T.F."/>
            <person name="Spieth J."/>
            <person name="Stage D.E."/>
            <person name="Stark A."/>
            <person name="Stephan W."/>
            <person name="Strausberg R.L."/>
            <person name="Strempel S."/>
            <person name="Sturgill D."/>
            <person name="Sutton G."/>
            <person name="Sutton G.G."/>
            <person name="Tao W."/>
            <person name="Teichmann S."/>
            <person name="Tobari Y.N."/>
            <person name="Tomimura Y."/>
            <person name="Tsolas J.M."/>
            <person name="Valente V.L."/>
            <person name="Venter E."/>
            <person name="Venter J.C."/>
            <person name="Vicario S."/>
            <person name="Vieira F.G."/>
            <person name="Vilella A.J."/>
            <person name="Villasante A."/>
            <person name="Walenz B."/>
            <person name="Wang J."/>
            <person name="Wasserman M."/>
            <person name="Watts T."/>
            <person name="Wilson D."/>
            <person name="Wilson R.K."/>
            <person name="Wing R.A."/>
            <person name="Wolfner M.F."/>
            <person name="Wong A."/>
            <person name="Wong G.K."/>
            <person name="Wu C.I."/>
            <person name="Wu G."/>
            <person name="Yamamoto D."/>
            <person name="Yang H.P."/>
            <person name="Yang S.P."/>
            <person name="Yorke J.A."/>
            <person name="Yoshida K."/>
            <person name="Zdobnov E."/>
            <person name="Zhang P."/>
            <person name="Zhang Y."/>
            <person name="Zimin A.V."/>
            <person name="Baldwin J."/>
            <person name="Abdouelleil A."/>
            <person name="Abdulkadir J."/>
            <person name="Abebe A."/>
            <person name="Abera B."/>
            <person name="Abreu J."/>
            <person name="Acer S.C."/>
            <person name="Aftuck L."/>
            <person name="Alexander A."/>
            <person name="An P."/>
            <person name="Anderson E."/>
            <person name="Anderson S."/>
            <person name="Arachi H."/>
            <person name="Azer M."/>
            <person name="Bachantsang P."/>
            <person name="Barry A."/>
            <person name="Bayul T."/>
            <person name="Berlin A."/>
            <person name="Bessette D."/>
            <person name="Bloom T."/>
            <person name="Blye J."/>
            <person name="Boguslavskiy L."/>
            <person name="Bonnet C."/>
            <person name="Boukhgalter B."/>
            <person name="Bourzgui I."/>
            <person name="Brown A."/>
            <person name="Cahill P."/>
            <person name="Channer S."/>
            <person name="Cheshatsang Y."/>
            <person name="Chuda L."/>
            <person name="Citroen M."/>
            <person name="Collymore A."/>
            <person name="Cooke P."/>
            <person name="Costello M."/>
            <person name="D'Aco K."/>
            <person name="Daza R."/>
            <person name="De Haan G."/>
            <person name="DeGray S."/>
            <person name="DeMaso C."/>
            <person name="Dhargay N."/>
            <person name="Dooley K."/>
            <person name="Dooley E."/>
            <person name="Doricent M."/>
            <person name="Dorje P."/>
            <person name="Dorjee K."/>
            <person name="Dupes A."/>
            <person name="Elong R."/>
            <person name="Falk J."/>
            <person name="Farina A."/>
            <person name="Faro S."/>
            <person name="Ferguson D."/>
            <person name="Fisher S."/>
            <person name="Foley C.D."/>
            <person name="Franke A."/>
            <person name="Friedrich D."/>
            <person name="Gadbois L."/>
            <person name="Gearin G."/>
            <person name="Gearin C.R."/>
            <person name="Giannoukos G."/>
            <person name="Goode T."/>
            <person name="Graham J."/>
            <person name="Grandbois E."/>
            <person name="Grewal S."/>
            <person name="Gyaltsen K."/>
            <person name="Hafez N."/>
            <person name="Hagos B."/>
            <person name="Hall J."/>
            <person name="Henson C."/>
            <person name="Hollinger A."/>
            <person name="Honan T."/>
            <person name="Huard M.D."/>
            <person name="Hughes L."/>
            <person name="Hurhula B."/>
            <person name="Husby M.E."/>
            <person name="Kamat A."/>
            <person name="Kanga B."/>
            <person name="Kashin S."/>
            <person name="Khazanovich D."/>
            <person name="Kisner P."/>
            <person name="Lance K."/>
            <person name="Lara M."/>
            <person name="Lee W."/>
            <person name="Lennon N."/>
            <person name="Letendre F."/>
            <person name="LeVine R."/>
            <person name="Lipovsky A."/>
            <person name="Liu X."/>
            <person name="Liu J."/>
            <person name="Liu S."/>
            <person name="Lokyitsang T."/>
            <person name="Lokyitsang Y."/>
            <person name="Lubonja R."/>
            <person name="Lui A."/>
            <person name="MacDonald P."/>
            <person name="Magnisalis V."/>
            <person name="Maru K."/>
            <person name="Matthews C."/>
            <person name="McCusker W."/>
            <person name="McDonough S."/>
            <person name="Mehta T."/>
            <person name="Meldrim J."/>
            <person name="Meneus L."/>
            <person name="Mihai O."/>
            <person name="Mihalev A."/>
            <person name="Mihova T."/>
            <person name="Mittelman R."/>
            <person name="Mlenga V."/>
            <person name="Montmayeur A."/>
            <person name="Mulrain L."/>
            <person name="Navidi A."/>
            <person name="Naylor J."/>
            <person name="Negash T."/>
            <person name="Nguyen T."/>
            <person name="Nguyen N."/>
            <person name="Nicol R."/>
            <person name="Norbu C."/>
            <person name="Norbu N."/>
            <person name="Novod N."/>
            <person name="O'Neill B."/>
            <person name="Osman S."/>
            <person name="Markiewicz E."/>
            <person name="Oyono O.L."/>
            <person name="Patti C."/>
            <person name="Phunkhang P."/>
            <person name="Pierre F."/>
            <person name="Priest M."/>
            <person name="Raghuraman S."/>
            <person name="Rege F."/>
            <person name="Reyes R."/>
            <person name="Rise C."/>
            <person name="Rogov P."/>
            <person name="Ross K."/>
            <person name="Ryan E."/>
            <person name="Settipalli S."/>
            <person name="Shea T."/>
            <person name="Sherpa N."/>
            <person name="Shi L."/>
            <person name="Shih D."/>
            <person name="Sparrow T."/>
            <person name="Spaulding J."/>
            <person name="Stalker J."/>
            <person name="Stange-Thomann N."/>
            <person name="Stavropoulos S."/>
            <person name="Stone C."/>
            <person name="Strader C."/>
            <person name="Tesfaye S."/>
            <person name="Thomson T."/>
            <person name="Thoulutsang Y."/>
            <person name="Thoulutsang D."/>
            <person name="Topham K."/>
            <person name="Topping I."/>
            <person name="Tsamla T."/>
            <person name="Vassiliev H."/>
            <person name="Vo A."/>
            <person name="Wangchuk T."/>
            <person name="Wangdi T."/>
            <person name="Weiand M."/>
            <person name="Wilkinson J."/>
            <person name="Wilson A."/>
            <person name="Yadav S."/>
            <person name="Young G."/>
            <person name="Yu Q."/>
            <person name="Zembek L."/>
            <person name="Zhong D."/>
            <person name="Zimmer A."/>
            <person name="Zwirko Z."/>
            <person name="Jaffe D.B."/>
            <person name="Alvarez P."/>
            <person name="Brockman W."/>
            <person name="Butler J."/>
            <person name="Chin C."/>
            <person name="Gnerre S."/>
            <person name="Grabherr M."/>
            <person name="Kleber M."/>
            <person name="Mauceli E."/>
            <person name="MacCallum I."/>
        </authorList>
    </citation>
    <scope>NUCLEOTIDE SEQUENCE [LARGE SCALE GENOMIC DNA]</scope>
    <source>
        <strain evidence="4">Tucson 14030-0811.24</strain>
    </source>
</reference>
<feature type="signal peptide" evidence="2">
    <location>
        <begin position="1"/>
        <end position="22"/>
    </location>
</feature>
<dbReference type="InParanoid" id="B4NNI1"/>
<evidence type="ECO:0000313" key="3">
    <source>
        <dbReference type="EMBL" id="EDW85920.2"/>
    </source>
</evidence>
<feature type="region of interest" description="Disordered" evidence="1">
    <location>
        <begin position="94"/>
        <end position="139"/>
    </location>
</feature>
<evidence type="ECO:0000313" key="4">
    <source>
        <dbReference type="Proteomes" id="UP000007798"/>
    </source>
</evidence>
<name>B4NNI1_DROWI</name>
<keyword evidence="4" id="KW-1185">Reference proteome</keyword>
<gene>
    <name evidence="3" type="primary">Dwil\GK22885</name>
    <name evidence="3" type="ORF">Dwil_GK22885</name>
</gene>
<proteinExistence type="predicted"/>
<sequence>MAFGINIRIFLLLVMVVHSTWSQVGDNSLRLHIPVWDITDLYSRLSSALHHPPENPTTSPPEQQFDAAVLANYYNNFWQSVENKKQQLGLWSDSNAESTSTNSSVVSTTTGSSTTGSSTTGSSTTGSSTTGSSTSGYSTTGTIIVSSRTTQSPYSTEATTVNPICNLFPHLPICTSSSSSSRLHFQEHNSTTIPTVLSQVDTFTSQLHPEQQLSLQSSPYPMTSLCYNYPRLCAHPEEAQYVRLSDGHGRPMLLINVKLVVGHD</sequence>
<feature type="chain" id="PRO_5006458517" evidence="2">
    <location>
        <begin position="23"/>
        <end position="264"/>
    </location>
</feature>